<proteinExistence type="predicted"/>
<reference evidence="2" key="1">
    <citation type="journal article" date="2014" name="Int. J. Syst. Evol. Microbiol.">
        <title>Complete genome sequence of Corynebacterium casei LMG S-19264T (=DSM 44701T), isolated from a smear-ripened cheese.</title>
        <authorList>
            <consortium name="US DOE Joint Genome Institute (JGI-PGF)"/>
            <person name="Walter F."/>
            <person name="Albersmeier A."/>
            <person name="Kalinowski J."/>
            <person name="Ruckert C."/>
        </authorList>
    </citation>
    <scope>NUCLEOTIDE SEQUENCE</scope>
    <source>
        <strain evidence="2">KCTC 12344</strain>
    </source>
</reference>
<dbReference type="AlphaFoldDB" id="A0AA88C8X1"/>
<feature type="signal peptide" evidence="1">
    <location>
        <begin position="1"/>
        <end position="20"/>
    </location>
</feature>
<dbReference type="InterPro" id="IPR023159">
    <property type="entry name" value="SO1590-like_sf"/>
</dbReference>
<dbReference type="EMBL" id="BMWW01000005">
    <property type="protein sequence ID" value="GGY95147.1"/>
    <property type="molecule type" value="Genomic_DNA"/>
</dbReference>
<evidence type="ECO:0000313" key="3">
    <source>
        <dbReference type="Proteomes" id="UP000619512"/>
    </source>
</evidence>
<keyword evidence="1" id="KW-0732">Signal</keyword>
<name>A0AA88C8X1_9BURK</name>
<dbReference type="RefSeq" id="WP_229466564.1">
    <property type="nucleotide sequence ID" value="NZ_BMWW01000005.1"/>
</dbReference>
<protein>
    <recommendedName>
        <fullName evidence="4">DUF3224 domain-containing protein</fullName>
    </recommendedName>
</protein>
<dbReference type="Pfam" id="PF11528">
    <property type="entry name" value="DUF3224"/>
    <property type="match status" value="1"/>
</dbReference>
<reference evidence="2" key="2">
    <citation type="submission" date="2022-12" db="EMBL/GenBank/DDBJ databases">
        <authorList>
            <person name="Sun Q."/>
            <person name="Kim S."/>
        </authorList>
    </citation>
    <scope>NUCLEOTIDE SEQUENCE</scope>
    <source>
        <strain evidence="2">KCTC 12344</strain>
    </source>
</reference>
<evidence type="ECO:0000256" key="1">
    <source>
        <dbReference type="SAM" id="SignalP"/>
    </source>
</evidence>
<feature type="chain" id="PRO_5041711043" description="DUF3224 domain-containing protein" evidence="1">
    <location>
        <begin position="21"/>
        <end position="153"/>
    </location>
</feature>
<sequence length="153" mass="15755">MKAPAAAAMTAIAASAPAIAGTEIAGTFDIALRLVPEVRAAGDTRARMTFTKTFQGPLAGTSDGEMLTAGKPEQGAAGYVAVERFDGTLAGRRGSFVLQHSGTMLHGRDSLLVLVSPGSGTGELAGIAGTMRIDTRGGGHRYTFDYDLPPMTR</sequence>
<evidence type="ECO:0008006" key="4">
    <source>
        <dbReference type="Google" id="ProtNLM"/>
    </source>
</evidence>
<dbReference type="SUPFAM" id="SSF159238">
    <property type="entry name" value="SO1590-like"/>
    <property type="match status" value="1"/>
</dbReference>
<dbReference type="Gene3D" id="2.40.350.10">
    <property type="entry name" value="SO1590-like"/>
    <property type="match status" value="1"/>
</dbReference>
<gene>
    <name evidence="2" type="ORF">GCM10007388_30630</name>
</gene>
<accession>A0AA88C8X1</accession>
<comment type="caution">
    <text evidence="2">The sequence shown here is derived from an EMBL/GenBank/DDBJ whole genome shotgun (WGS) entry which is preliminary data.</text>
</comment>
<dbReference type="InterPro" id="IPR021607">
    <property type="entry name" value="DUF3224"/>
</dbReference>
<organism evidence="2 3">
    <name type="scientific">Pseudoduganella plicata</name>
    <dbReference type="NCBI Taxonomy" id="321984"/>
    <lineage>
        <taxon>Bacteria</taxon>
        <taxon>Pseudomonadati</taxon>
        <taxon>Pseudomonadota</taxon>
        <taxon>Betaproteobacteria</taxon>
        <taxon>Burkholderiales</taxon>
        <taxon>Oxalobacteraceae</taxon>
        <taxon>Telluria group</taxon>
        <taxon>Pseudoduganella</taxon>
    </lineage>
</organism>
<evidence type="ECO:0000313" key="2">
    <source>
        <dbReference type="EMBL" id="GGY95147.1"/>
    </source>
</evidence>
<dbReference type="Proteomes" id="UP000619512">
    <property type="component" value="Unassembled WGS sequence"/>
</dbReference>